<evidence type="ECO:0000313" key="2">
    <source>
        <dbReference type="Proteomes" id="UP000624709"/>
    </source>
</evidence>
<gene>
    <name evidence="1" type="ORF">Apa02nite_075690</name>
</gene>
<proteinExistence type="predicted"/>
<evidence type="ECO:0000313" key="1">
    <source>
        <dbReference type="EMBL" id="GIE71461.1"/>
    </source>
</evidence>
<keyword evidence="2" id="KW-1185">Reference proteome</keyword>
<organism evidence="1 2">
    <name type="scientific">Actinoplanes palleronii</name>
    <dbReference type="NCBI Taxonomy" id="113570"/>
    <lineage>
        <taxon>Bacteria</taxon>
        <taxon>Bacillati</taxon>
        <taxon>Actinomycetota</taxon>
        <taxon>Actinomycetes</taxon>
        <taxon>Micromonosporales</taxon>
        <taxon>Micromonosporaceae</taxon>
        <taxon>Actinoplanes</taxon>
    </lineage>
</organism>
<accession>A0ABQ4BLA5</accession>
<dbReference type="Proteomes" id="UP000624709">
    <property type="component" value="Unassembled WGS sequence"/>
</dbReference>
<protein>
    <submittedName>
        <fullName evidence="1">Uncharacterized protein</fullName>
    </submittedName>
</protein>
<reference evidence="1 2" key="1">
    <citation type="submission" date="2021-01" db="EMBL/GenBank/DDBJ databases">
        <title>Whole genome shotgun sequence of Actinoplanes palleronii NBRC 14916.</title>
        <authorList>
            <person name="Komaki H."/>
            <person name="Tamura T."/>
        </authorList>
    </citation>
    <scope>NUCLEOTIDE SEQUENCE [LARGE SCALE GENOMIC DNA]</scope>
    <source>
        <strain evidence="1 2">NBRC 14916</strain>
    </source>
</reference>
<dbReference type="EMBL" id="BOMS01000126">
    <property type="protein sequence ID" value="GIE71461.1"/>
    <property type="molecule type" value="Genomic_DNA"/>
</dbReference>
<sequence length="56" mass="5818">MLPGAGRAFQFRLTRNSPACFVSETVGAALVKLTFESETAPGETAGEEAGALGRFV</sequence>
<comment type="caution">
    <text evidence="1">The sequence shown here is derived from an EMBL/GenBank/DDBJ whole genome shotgun (WGS) entry which is preliminary data.</text>
</comment>
<name>A0ABQ4BLA5_9ACTN</name>